<evidence type="ECO:0000259" key="5">
    <source>
        <dbReference type="Pfam" id="PF24883"/>
    </source>
</evidence>
<keyword evidence="2 3" id="KW-0040">ANK repeat</keyword>
<dbReference type="InterPro" id="IPR056884">
    <property type="entry name" value="NPHP3-like_N"/>
</dbReference>
<evidence type="ECO:0000256" key="1">
    <source>
        <dbReference type="ARBA" id="ARBA00022737"/>
    </source>
</evidence>
<dbReference type="Pfam" id="PF00023">
    <property type="entry name" value="Ank"/>
    <property type="match status" value="1"/>
</dbReference>
<accession>A0AAW0RB72</accession>
<dbReference type="Pfam" id="PF24883">
    <property type="entry name" value="NPHP3_N"/>
    <property type="match status" value="1"/>
</dbReference>
<protein>
    <recommendedName>
        <fullName evidence="5">Nephrocystin 3-like N-terminal domain-containing protein</fullName>
    </recommendedName>
</protein>
<feature type="repeat" description="ANK" evidence="3">
    <location>
        <begin position="719"/>
        <end position="751"/>
    </location>
</feature>
<name>A0AAW0RB72_9PEZI</name>
<evidence type="ECO:0000313" key="7">
    <source>
        <dbReference type="Proteomes" id="UP001392437"/>
    </source>
</evidence>
<organism evidence="6 7">
    <name type="scientific">Apiospora kogelbergensis</name>
    <dbReference type="NCBI Taxonomy" id="1337665"/>
    <lineage>
        <taxon>Eukaryota</taxon>
        <taxon>Fungi</taxon>
        <taxon>Dikarya</taxon>
        <taxon>Ascomycota</taxon>
        <taxon>Pezizomycotina</taxon>
        <taxon>Sordariomycetes</taxon>
        <taxon>Xylariomycetidae</taxon>
        <taxon>Amphisphaeriales</taxon>
        <taxon>Apiosporaceae</taxon>
        <taxon>Apiospora</taxon>
    </lineage>
</organism>
<dbReference type="PANTHER" id="PTHR24173">
    <property type="entry name" value="ANKYRIN REPEAT CONTAINING"/>
    <property type="match status" value="1"/>
</dbReference>
<reference evidence="6 7" key="1">
    <citation type="submission" date="2023-01" db="EMBL/GenBank/DDBJ databases">
        <title>Analysis of 21 Apiospora genomes using comparative genomics revels a genus with tremendous synthesis potential of carbohydrate active enzymes and secondary metabolites.</title>
        <authorList>
            <person name="Sorensen T."/>
        </authorList>
    </citation>
    <scope>NUCLEOTIDE SEQUENCE [LARGE SCALE GENOMIC DNA]</scope>
    <source>
        <strain evidence="6 7">CBS 117206</strain>
    </source>
</reference>
<dbReference type="EMBL" id="JAQQWP010000001">
    <property type="protein sequence ID" value="KAK8132021.1"/>
    <property type="molecule type" value="Genomic_DNA"/>
</dbReference>
<dbReference type="SUPFAM" id="SSF48403">
    <property type="entry name" value="Ankyrin repeat"/>
    <property type="match status" value="1"/>
</dbReference>
<evidence type="ECO:0000313" key="6">
    <source>
        <dbReference type="EMBL" id="KAK8132021.1"/>
    </source>
</evidence>
<sequence length="835" mass="93670">MLPDRNRKRPASDQDEAGDGARLSIRRRFNPEETERSPAEPKIERNRDDISNTRIDQGGSTFGGNNNASGSSNIHNGNTSHLTINCPPYPNTRHGNEPERHRQDLLESLRFTQIDERQMSVKRAHAKTCRWFLKTTEYVHWSTENGEENQNNFLWIKGKPGAGKSTLMKVLFTNHLQLLEKRTDLQRVLDKLPSGHRWTIGSLQHIFEEAVQSLGETVFCYIDALDECEESQVREMTSFLRELDSPKSRLYTCLASRHYPHITVPNAVHVILEEQNKHYDDIAVYVRSELHIGNEKRSEAIRLDLQEKASGVFMWVVLVVEILNKEYDAGRGHTLRKRLEQIPKDLHALFHDILTRDGLNTEGLLLCMQWLLFAKQPLTQKELYFAIMSGLEPAALDECHSDDLSEENMAKYILNYSKGLAELNKSKVPTMQFIHESVRDFLLKEKGLHIIWPNLNTNIAGQISLFLAPLPAAPEAARLREQYANQCILYHAEHAEQNGVSQSNICTELQQADWVHYHNLLERHEVRRYTESVSLLYILAETDLGALISAQPAGQSCFHIENERYGTAIIAALVTGSATALEALLKRQDPQLYVENMSRDAASYKDRSSAYGRTFKFSRKKGLLSHLTEIGHPGVLMHYLAAEDGTVNFRDEHGRSPLSYIAERGYADIAKLLIEKGADINTANRGGSTPLYFALSSGRTDVAKLLIEKGANINIADQTGTTPLHQASFNGYRDVAELLIEKGADVNAASQTGSTPLLQASFNGRRDVAELLIEKGANVNAASQTGSTPLYQASARGYRDVAKLLIEKGANVNAADETGWTPLYRALARGAWGRG</sequence>
<feature type="repeat" description="ANK" evidence="3">
    <location>
        <begin position="752"/>
        <end position="784"/>
    </location>
</feature>
<keyword evidence="1" id="KW-0677">Repeat</keyword>
<feature type="repeat" description="ANK" evidence="3">
    <location>
        <begin position="785"/>
        <end position="817"/>
    </location>
</feature>
<comment type="caution">
    <text evidence="6">The sequence shown here is derived from an EMBL/GenBank/DDBJ whole genome shotgun (WGS) entry which is preliminary data.</text>
</comment>
<dbReference type="Gene3D" id="1.25.40.20">
    <property type="entry name" value="Ankyrin repeat-containing domain"/>
    <property type="match status" value="1"/>
</dbReference>
<dbReference type="AlphaFoldDB" id="A0AAW0RB72"/>
<dbReference type="InterPro" id="IPR002110">
    <property type="entry name" value="Ankyrin_rpt"/>
</dbReference>
<dbReference type="PROSITE" id="PS50088">
    <property type="entry name" value="ANK_REPEAT"/>
    <property type="match status" value="5"/>
</dbReference>
<feature type="compositionally biased region" description="Basic and acidic residues" evidence="4">
    <location>
        <begin position="29"/>
        <end position="51"/>
    </location>
</feature>
<dbReference type="SUPFAM" id="SSF52540">
    <property type="entry name" value="P-loop containing nucleoside triphosphate hydrolases"/>
    <property type="match status" value="1"/>
</dbReference>
<dbReference type="PANTHER" id="PTHR24173:SF83">
    <property type="entry name" value="SOCS BOX DOMAIN-CONTAINING PROTEIN"/>
    <property type="match status" value="1"/>
</dbReference>
<dbReference type="InterPro" id="IPR036770">
    <property type="entry name" value="Ankyrin_rpt-contain_sf"/>
</dbReference>
<feature type="compositionally biased region" description="Low complexity" evidence="4">
    <location>
        <begin position="63"/>
        <end position="78"/>
    </location>
</feature>
<evidence type="ECO:0000256" key="4">
    <source>
        <dbReference type="SAM" id="MobiDB-lite"/>
    </source>
</evidence>
<feature type="domain" description="Nephrocystin 3-like N-terminal" evidence="5">
    <location>
        <begin position="128"/>
        <end position="177"/>
    </location>
</feature>
<feature type="repeat" description="ANK" evidence="3">
    <location>
        <begin position="686"/>
        <end position="718"/>
    </location>
</feature>
<feature type="region of interest" description="Disordered" evidence="4">
    <location>
        <begin position="1"/>
        <end position="83"/>
    </location>
</feature>
<dbReference type="InterPro" id="IPR027417">
    <property type="entry name" value="P-loop_NTPase"/>
</dbReference>
<dbReference type="Pfam" id="PF12796">
    <property type="entry name" value="Ank_2"/>
    <property type="match status" value="2"/>
</dbReference>
<dbReference type="PRINTS" id="PR01415">
    <property type="entry name" value="ANKYRIN"/>
</dbReference>
<dbReference type="Proteomes" id="UP001392437">
    <property type="component" value="Unassembled WGS sequence"/>
</dbReference>
<evidence type="ECO:0000256" key="2">
    <source>
        <dbReference type="ARBA" id="ARBA00023043"/>
    </source>
</evidence>
<dbReference type="PROSITE" id="PS50297">
    <property type="entry name" value="ANK_REP_REGION"/>
    <property type="match status" value="5"/>
</dbReference>
<feature type="repeat" description="ANK" evidence="3">
    <location>
        <begin position="653"/>
        <end position="685"/>
    </location>
</feature>
<keyword evidence="7" id="KW-1185">Reference proteome</keyword>
<proteinExistence type="predicted"/>
<dbReference type="SMART" id="SM00248">
    <property type="entry name" value="ANK"/>
    <property type="match status" value="5"/>
</dbReference>
<gene>
    <name evidence="6" type="ORF">PG999_000194</name>
</gene>
<evidence type="ECO:0000256" key="3">
    <source>
        <dbReference type="PROSITE-ProRule" id="PRU00023"/>
    </source>
</evidence>